<keyword evidence="2" id="KW-1185">Reference proteome</keyword>
<keyword evidence="1" id="KW-0808">Transferase</keyword>
<sequence length="135" mass="15812">MSGSVWIAKLEKSDPGFRANRWVTFKRLIHSRSSLWIISPDCPAPIKVTLNYLFSRYVIAKASGSRTAQSVAESYEECVFCRFCASEIIRHDREPGFMPDFFCAFSKILDQRQRWRIDLRRTDPRKDGTDYHNRT</sequence>
<dbReference type="SUPFAM" id="SSF53098">
    <property type="entry name" value="Ribonuclease H-like"/>
    <property type="match status" value="1"/>
</dbReference>
<dbReference type="GO" id="GO:0003676">
    <property type="term" value="F:nucleic acid binding"/>
    <property type="evidence" value="ECO:0007669"/>
    <property type="project" value="InterPro"/>
</dbReference>
<proteinExistence type="predicted"/>
<dbReference type="AlphaFoldDB" id="A0A225V6W3"/>
<dbReference type="Gene3D" id="3.30.420.10">
    <property type="entry name" value="Ribonuclease H-like superfamily/Ribonuclease H"/>
    <property type="match status" value="1"/>
</dbReference>
<dbReference type="InterPro" id="IPR012337">
    <property type="entry name" value="RNaseH-like_sf"/>
</dbReference>
<dbReference type="InterPro" id="IPR036397">
    <property type="entry name" value="RNaseH_sf"/>
</dbReference>
<name>A0A225V6W3_9STRA</name>
<organism evidence="1 2">
    <name type="scientific">Phytophthora megakarya</name>
    <dbReference type="NCBI Taxonomy" id="4795"/>
    <lineage>
        <taxon>Eukaryota</taxon>
        <taxon>Sar</taxon>
        <taxon>Stramenopiles</taxon>
        <taxon>Oomycota</taxon>
        <taxon>Peronosporomycetes</taxon>
        <taxon>Peronosporales</taxon>
        <taxon>Peronosporaceae</taxon>
        <taxon>Phytophthora</taxon>
    </lineage>
</organism>
<dbReference type="OrthoDB" id="118013at2759"/>
<keyword evidence="1" id="KW-0695">RNA-directed DNA polymerase</keyword>
<accession>A0A225V6W3</accession>
<reference evidence="2" key="1">
    <citation type="submission" date="2017-03" db="EMBL/GenBank/DDBJ databases">
        <title>Phytopthora megakarya and P. palmivora, two closely related causual agents of cacao black pod achieved similar genome size and gene model numbers by different mechanisms.</title>
        <authorList>
            <person name="Ali S."/>
            <person name="Shao J."/>
            <person name="Larry D.J."/>
            <person name="Kronmiller B."/>
            <person name="Shen D."/>
            <person name="Strem M.D."/>
            <person name="Melnick R.L."/>
            <person name="Guiltinan M.J."/>
            <person name="Tyler B.M."/>
            <person name="Meinhardt L.W."/>
            <person name="Bailey B.A."/>
        </authorList>
    </citation>
    <scope>NUCLEOTIDE SEQUENCE [LARGE SCALE GENOMIC DNA]</scope>
    <source>
        <strain evidence="2">zdho120</strain>
    </source>
</reference>
<keyword evidence="1" id="KW-0548">Nucleotidyltransferase</keyword>
<evidence type="ECO:0000313" key="2">
    <source>
        <dbReference type="Proteomes" id="UP000198211"/>
    </source>
</evidence>
<dbReference type="EMBL" id="NBNE01007111">
    <property type="protein sequence ID" value="OWZ01085.1"/>
    <property type="molecule type" value="Genomic_DNA"/>
</dbReference>
<comment type="caution">
    <text evidence="1">The sequence shown here is derived from an EMBL/GenBank/DDBJ whole genome shotgun (WGS) entry which is preliminary data.</text>
</comment>
<gene>
    <name evidence="1" type="ORF">PHMEG_00027599</name>
</gene>
<dbReference type="Proteomes" id="UP000198211">
    <property type="component" value="Unassembled WGS sequence"/>
</dbReference>
<dbReference type="GO" id="GO:0003964">
    <property type="term" value="F:RNA-directed DNA polymerase activity"/>
    <property type="evidence" value="ECO:0007669"/>
    <property type="project" value="UniProtKB-KW"/>
</dbReference>
<evidence type="ECO:0000313" key="1">
    <source>
        <dbReference type="EMBL" id="OWZ01085.1"/>
    </source>
</evidence>
<protein>
    <submittedName>
        <fullName evidence="1">Reverse transcriptase</fullName>
    </submittedName>
</protein>